<dbReference type="Proteomes" id="UP001283341">
    <property type="component" value="Unassembled WGS sequence"/>
</dbReference>
<comment type="caution">
    <text evidence="3">The sequence shown here is derived from an EMBL/GenBank/DDBJ whole genome shotgun (WGS) entry which is preliminary data.</text>
</comment>
<feature type="compositionally biased region" description="Polar residues" evidence="1">
    <location>
        <begin position="926"/>
        <end position="938"/>
    </location>
</feature>
<protein>
    <recommendedName>
        <fullName evidence="2">F-box domain-containing protein</fullName>
    </recommendedName>
</protein>
<dbReference type="InterPro" id="IPR009003">
    <property type="entry name" value="Peptidase_S1_PA"/>
</dbReference>
<feature type="compositionally biased region" description="Low complexity" evidence="1">
    <location>
        <begin position="475"/>
        <end position="490"/>
    </location>
</feature>
<dbReference type="PROSITE" id="PS50181">
    <property type="entry name" value="FBOX"/>
    <property type="match status" value="1"/>
</dbReference>
<proteinExistence type="predicted"/>
<dbReference type="InterPro" id="IPR036047">
    <property type="entry name" value="F-box-like_dom_sf"/>
</dbReference>
<evidence type="ECO:0000313" key="4">
    <source>
        <dbReference type="Proteomes" id="UP001283341"/>
    </source>
</evidence>
<evidence type="ECO:0000313" key="3">
    <source>
        <dbReference type="EMBL" id="KAK3314589.1"/>
    </source>
</evidence>
<feature type="domain" description="F-box" evidence="2">
    <location>
        <begin position="613"/>
        <end position="661"/>
    </location>
</feature>
<feature type="compositionally biased region" description="Low complexity" evidence="1">
    <location>
        <begin position="911"/>
        <end position="925"/>
    </location>
</feature>
<name>A0AAE0HXA7_9PEZI</name>
<organism evidence="3 4">
    <name type="scientific">Apodospora peruviana</name>
    <dbReference type="NCBI Taxonomy" id="516989"/>
    <lineage>
        <taxon>Eukaryota</taxon>
        <taxon>Fungi</taxon>
        <taxon>Dikarya</taxon>
        <taxon>Ascomycota</taxon>
        <taxon>Pezizomycotina</taxon>
        <taxon>Sordariomycetes</taxon>
        <taxon>Sordariomycetidae</taxon>
        <taxon>Sordariales</taxon>
        <taxon>Lasiosphaeriaceae</taxon>
        <taxon>Apodospora</taxon>
    </lineage>
</organism>
<feature type="region of interest" description="Disordered" evidence="1">
    <location>
        <begin position="518"/>
        <end position="538"/>
    </location>
</feature>
<dbReference type="CDD" id="cd09917">
    <property type="entry name" value="F-box_SF"/>
    <property type="match status" value="1"/>
</dbReference>
<dbReference type="Pfam" id="PF00646">
    <property type="entry name" value="F-box"/>
    <property type="match status" value="1"/>
</dbReference>
<keyword evidence="4" id="KW-1185">Reference proteome</keyword>
<feature type="region of interest" description="Disordered" evidence="1">
    <location>
        <begin position="465"/>
        <end position="500"/>
    </location>
</feature>
<feature type="region of interest" description="Disordered" evidence="1">
    <location>
        <begin position="214"/>
        <end position="293"/>
    </location>
</feature>
<dbReference type="EMBL" id="JAUEDM010000006">
    <property type="protein sequence ID" value="KAK3314589.1"/>
    <property type="molecule type" value="Genomic_DNA"/>
</dbReference>
<feature type="region of interest" description="Disordered" evidence="1">
    <location>
        <begin position="911"/>
        <end position="968"/>
    </location>
</feature>
<evidence type="ECO:0000259" key="2">
    <source>
        <dbReference type="PROSITE" id="PS50181"/>
    </source>
</evidence>
<accession>A0AAE0HXA7</accession>
<dbReference type="InterPro" id="IPR001810">
    <property type="entry name" value="F-box_dom"/>
</dbReference>
<evidence type="ECO:0000256" key="1">
    <source>
        <dbReference type="SAM" id="MobiDB-lite"/>
    </source>
</evidence>
<feature type="compositionally biased region" description="Acidic residues" evidence="1">
    <location>
        <begin position="228"/>
        <end position="243"/>
    </location>
</feature>
<dbReference type="SMART" id="SM00256">
    <property type="entry name" value="FBOX"/>
    <property type="match status" value="1"/>
</dbReference>
<gene>
    <name evidence="3" type="ORF">B0H66DRAFT_315761</name>
</gene>
<reference evidence="3" key="1">
    <citation type="journal article" date="2023" name="Mol. Phylogenet. Evol.">
        <title>Genome-scale phylogeny and comparative genomics of the fungal order Sordariales.</title>
        <authorList>
            <person name="Hensen N."/>
            <person name="Bonometti L."/>
            <person name="Westerberg I."/>
            <person name="Brannstrom I.O."/>
            <person name="Guillou S."/>
            <person name="Cros-Aarteil S."/>
            <person name="Calhoun S."/>
            <person name="Haridas S."/>
            <person name="Kuo A."/>
            <person name="Mondo S."/>
            <person name="Pangilinan J."/>
            <person name="Riley R."/>
            <person name="LaButti K."/>
            <person name="Andreopoulos B."/>
            <person name="Lipzen A."/>
            <person name="Chen C."/>
            <person name="Yan M."/>
            <person name="Daum C."/>
            <person name="Ng V."/>
            <person name="Clum A."/>
            <person name="Steindorff A."/>
            <person name="Ohm R.A."/>
            <person name="Martin F."/>
            <person name="Silar P."/>
            <person name="Natvig D.O."/>
            <person name="Lalanne C."/>
            <person name="Gautier V."/>
            <person name="Ament-Velasquez S.L."/>
            <person name="Kruys A."/>
            <person name="Hutchinson M.I."/>
            <person name="Powell A.J."/>
            <person name="Barry K."/>
            <person name="Miller A.N."/>
            <person name="Grigoriev I.V."/>
            <person name="Debuchy R."/>
            <person name="Gladieux P."/>
            <person name="Hiltunen Thoren M."/>
            <person name="Johannesson H."/>
        </authorList>
    </citation>
    <scope>NUCLEOTIDE SEQUENCE</scope>
    <source>
        <strain evidence="3">CBS 118394</strain>
    </source>
</reference>
<sequence>MDQVIERIGLRKPKCFWLNPEESIGERLGEIQSGKYTCWKPVGHARDVWNTIRPKIKEYLDNFCTSGSSLAILEMYMIGKTEATAAPMILICSPDKMTRKQIRKMIKENGFLDEHSGLGLGDTAELPDRRRVKRMGGFSDDKAVSLSFPSDNHTEGNVLVDAGKTDYALGERLYIRRWGGFQIRTATGGPAVWINGARFLLTVGHVLEDRGNARDPSLNFPSSGSDECSFDGDSGAEDYDDADVPSFGSRTPDDMRSSDSEDDGPSQESTSAKFPPSRVHHEQSGASHTSWKQAGEVIQPFEDKFWEPEHRYIGRICFPPAHNPALDYALINLVDHEFRNVIQFERYGVQRRLPISRTGDVGPHDADIVTCTASKGVVTGRLSATASYMHLPGQRAFQELYLVQLEKELSEGDCGAPIIDQTSGEFYGLIVAGTPGTGFGYVVPATQVFSDISRTLSTTVSLAQTAPPDQKSGISSSTFQVQQSSQASASGHQPEASTTQKLTALHITEFASPRYLDKLKQISPQSDRPTPTMRRVSVPSELSAFVLPTIGSLSSESDDEKDPKSRSSYKRSEARLSKIKLLGKKHSIVSDSPKLVVANDISKQHYTTHGEFDQYFASLPNELQVQILGLLDIPDLLRFRLVSRSCHAVVGLNESPLTRSLLRRGAVPGYVLALYPIPSDPSSVNLHYICSLWSRLVVTAKMASWISWWCSKKLFLRTTKQQKAEFAPQRARMTRRLMPSLLTLFHFLENYRRSILEYMVENGGYGLSKTPYTVNPIENAIISRYADTTLLSTHEIFPLVISSFQRLLRTPSYVGRVERSLRGYLRDKPSDEVCCAIICIGGLREIERLWRVQGYNTRRNALDTWYATLTPWKPAEELPDDQARRSANQARLIKFPSLRFGKIARDLYKASRSSGSGSSGAGNSSPRTTKQVPHTTTPDAVEKQRQAGIPPRVPLLPSSLANGRPMGQLSPADNSLLIQNLPRLQDIWSHTAEAAILERKVVENPSQIRRNAQVFVWLIREEAQPAAVPAPVGGEDDEYGLWSSREMDLFIAEYAQVEGVENHEEDPDDL</sequence>
<reference evidence="3" key="2">
    <citation type="submission" date="2023-06" db="EMBL/GenBank/DDBJ databases">
        <authorList>
            <consortium name="Lawrence Berkeley National Laboratory"/>
            <person name="Haridas S."/>
            <person name="Hensen N."/>
            <person name="Bonometti L."/>
            <person name="Westerberg I."/>
            <person name="Brannstrom I.O."/>
            <person name="Guillou S."/>
            <person name="Cros-Aarteil S."/>
            <person name="Calhoun S."/>
            <person name="Kuo A."/>
            <person name="Mondo S."/>
            <person name="Pangilinan J."/>
            <person name="Riley R."/>
            <person name="Labutti K."/>
            <person name="Andreopoulos B."/>
            <person name="Lipzen A."/>
            <person name="Chen C."/>
            <person name="Yanf M."/>
            <person name="Daum C."/>
            <person name="Ng V."/>
            <person name="Clum A."/>
            <person name="Steindorff A."/>
            <person name="Ohm R."/>
            <person name="Martin F."/>
            <person name="Silar P."/>
            <person name="Natvig D."/>
            <person name="Lalanne C."/>
            <person name="Gautier V."/>
            <person name="Ament-Velasquez S.L."/>
            <person name="Kruys A."/>
            <person name="Hutchinson M.I."/>
            <person name="Powell A.J."/>
            <person name="Barry K."/>
            <person name="Miller A.N."/>
            <person name="Grigoriev I.V."/>
            <person name="Debuchy R."/>
            <person name="Gladieux P."/>
            <person name="Thoren M.H."/>
            <person name="Johannesson H."/>
        </authorList>
    </citation>
    <scope>NUCLEOTIDE SEQUENCE</scope>
    <source>
        <strain evidence="3">CBS 118394</strain>
    </source>
</reference>
<dbReference type="SUPFAM" id="SSF50494">
    <property type="entry name" value="Trypsin-like serine proteases"/>
    <property type="match status" value="1"/>
</dbReference>
<dbReference type="AlphaFoldDB" id="A0AAE0HXA7"/>
<dbReference type="SUPFAM" id="SSF81383">
    <property type="entry name" value="F-box domain"/>
    <property type="match status" value="1"/>
</dbReference>